<feature type="transmembrane region" description="Helical" evidence="1">
    <location>
        <begin position="209"/>
        <end position="231"/>
    </location>
</feature>
<dbReference type="Proteomes" id="UP000717634">
    <property type="component" value="Unassembled WGS sequence"/>
</dbReference>
<accession>A0ABX1HJW4</accession>
<dbReference type="RefSeq" id="WP_168673805.1">
    <property type="nucleotide sequence ID" value="NZ_JAAVTK010000008.1"/>
</dbReference>
<feature type="transmembrane region" description="Helical" evidence="1">
    <location>
        <begin position="12"/>
        <end position="30"/>
    </location>
</feature>
<name>A0ABX1HJW4_9BACT</name>
<dbReference type="EMBL" id="JAAVTK010000008">
    <property type="protein sequence ID" value="NKI90194.1"/>
    <property type="molecule type" value="Genomic_DNA"/>
</dbReference>
<feature type="transmembrane region" description="Helical" evidence="1">
    <location>
        <begin position="149"/>
        <end position="169"/>
    </location>
</feature>
<evidence type="ECO:0000313" key="2">
    <source>
        <dbReference type="EMBL" id="NKI90194.1"/>
    </source>
</evidence>
<evidence type="ECO:0000256" key="1">
    <source>
        <dbReference type="SAM" id="Phobius"/>
    </source>
</evidence>
<keyword evidence="1" id="KW-1133">Transmembrane helix</keyword>
<protein>
    <submittedName>
        <fullName evidence="2">Drug/metabolite transporter (DMT)-like permease</fullName>
    </submittedName>
</protein>
<feature type="transmembrane region" description="Helical" evidence="1">
    <location>
        <begin position="264"/>
        <end position="282"/>
    </location>
</feature>
<sequence length="307" mass="33714">MMTRTEQFVLRYNAWIILVAAVGYNLSVEHLMDRSYTAPSLLLYRGLAGVVFIVIIAWRQGISLVPQVPQTQVVRFLNSGIAVLLAFEAFHRLAGVTVATIQRLDVPFAVIIGVVLGQRLRDSKFGLSVLALAIVLSSFFFAGKIDEDPAGLALAILAVAMTSIAYLLGKKSLTVENNLTVLNTTNLGCVGVGLLVCVLRGQFSQVHLADLWLFGVITITQFILNYVMAILFRHHDVTRAQRPYLLSAVVILLLEMLTEHKLFAPLHILFVLLVVGVVYLITLTKAPSLLWPDAQVKTKPEQTVAPA</sequence>
<keyword evidence="1" id="KW-0472">Membrane</keyword>
<proteinExistence type="predicted"/>
<feature type="transmembrane region" description="Helical" evidence="1">
    <location>
        <begin position="125"/>
        <end position="143"/>
    </location>
</feature>
<organism evidence="2 3">
    <name type="scientific">Hymenobacter artigasi</name>
    <dbReference type="NCBI Taxonomy" id="2719616"/>
    <lineage>
        <taxon>Bacteria</taxon>
        <taxon>Pseudomonadati</taxon>
        <taxon>Bacteroidota</taxon>
        <taxon>Cytophagia</taxon>
        <taxon>Cytophagales</taxon>
        <taxon>Hymenobacteraceae</taxon>
        <taxon>Hymenobacter</taxon>
    </lineage>
</organism>
<feature type="transmembrane region" description="Helical" evidence="1">
    <location>
        <begin position="181"/>
        <end position="203"/>
    </location>
</feature>
<keyword evidence="3" id="KW-1185">Reference proteome</keyword>
<reference evidence="2 3" key="1">
    <citation type="submission" date="2020-03" db="EMBL/GenBank/DDBJ databases">
        <title>Genomic Encyclopedia of Type Strains, Phase IV (KMG-V): Genome sequencing to study the core and pangenomes of soil and plant-associated prokaryotes.</title>
        <authorList>
            <person name="Whitman W."/>
        </authorList>
    </citation>
    <scope>NUCLEOTIDE SEQUENCE [LARGE SCALE GENOMIC DNA]</scope>
    <source>
        <strain evidence="2 3">1B</strain>
    </source>
</reference>
<keyword evidence="1" id="KW-0812">Transmembrane</keyword>
<comment type="caution">
    <text evidence="2">The sequence shown here is derived from an EMBL/GenBank/DDBJ whole genome shotgun (WGS) entry which is preliminary data.</text>
</comment>
<evidence type="ECO:0000313" key="3">
    <source>
        <dbReference type="Proteomes" id="UP000717634"/>
    </source>
</evidence>
<feature type="transmembrane region" description="Helical" evidence="1">
    <location>
        <begin position="42"/>
        <end position="61"/>
    </location>
</feature>
<gene>
    <name evidence="2" type="ORF">HBN54_002794</name>
</gene>